<dbReference type="PATRIC" id="fig|1268236.3.peg.2976"/>
<dbReference type="CDD" id="cd06225">
    <property type="entry name" value="HAMP"/>
    <property type="match status" value="1"/>
</dbReference>
<evidence type="ECO:0000259" key="11">
    <source>
        <dbReference type="PROSITE" id="PS50885"/>
    </source>
</evidence>
<dbReference type="PROSITE" id="PS50885">
    <property type="entry name" value="HAMP"/>
    <property type="match status" value="1"/>
</dbReference>
<keyword evidence="2" id="KW-1003">Cell membrane</keyword>
<keyword evidence="8" id="KW-0807">Transducer</keyword>
<dbReference type="AlphaFoldDB" id="R1F364"/>
<organism evidence="12 13">
    <name type="scientific">Aeromonas molluscorum 848</name>
    <dbReference type="NCBI Taxonomy" id="1268236"/>
    <lineage>
        <taxon>Bacteria</taxon>
        <taxon>Pseudomonadati</taxon>
        <taxon>Pseudomonadota</taxon>
        <taxon>Gammaproteobacteria</taxon>
        <taxon>Aeromonadales</taxon>
        <taxon>Aeromonadaceae</taxon>
        <taxon>Aeromonas</taxon>
    </lineage>
</organism>
<dbReference type="PANTHER" id="PTHR43531">
    <property type="entry name" value="PROTEIN ICFG"/>
    <property type="match status" value="1"/>
</dbReference>
<evidence type="ECO:0000256" key="8">
    <source>
        <dbReference type="ARBA" id="ARBA00023224"/>
    </source>
</evidence>
<evidence type="ECO:0000256" key="9">
    <source>
        <dbReference type="ARBA" id="ARBA00029447"/>
    </source>
</evidence>
<evidence type="ECO:0000256" key="6">
    <source>
        <dbReference type="ARBA" id="ARBA00022989"/>
    </source>
</evidence>
<keyword evidence="5 10" id="KW-0812">Transmembrane</keyword>
<dbReference type="GO" id="GO:0006935">
    <property type="term" value="P:chemotaxis"/>
    <property type="evidence" value="ECO:0007669"/>
    <property type="project" value="UniProtKB-KW"/>
</dbReference>
<accession>R1F364</accession>
<reference evidence="12 13" key="1">
    <citation type="journal article" date="2013" name="Genome Announc.">
        <title>Draft Genome Sequence of Aeromonas molluscorum Strain 848TT, Isolated from Bivalve Molluscs.</title>
        <authorList>
            <person name="Spataro N."/>
            <person name="Farfan M."/>
            <person name="Albarral V."/>
            <person name="Sanglas A."/>
            <person name="Loren J.G."/>
            <person name="Fuste M.C."/>
            <person name="Bosch E."/>
        </authorList>
    </citation>
    <scope>NUCLEOTIDE SEQUENCE [LARGE SCALE GENOMIC DNA]</scope>
    <source>
        <strain evidence="12 13">848</strain>
    </source>
</reference>
<evidence type="ECO:0000256" key="10">
    <source>
        <dbReference type="SAM" id="Phobius"/>
    </source>
</evidence>
<name>R1F364_9GAMM</name>
<feature type="transmembrane region" description="Helical" evidence="10">
    <location>
        <begin position="188"/>
        <end position="208"/>
    </location>
</feature>
<evidence type="ECO:0000256" key="5">
    <source>
        <dbReference type="ARBA" id="ARBA00022692"/>
    </source>
</evidence>
<dbReference type="GO" id="GO:0005886">
    <property type="term" value="C:plasma membrane"/>
    <property type="evidence" value="ECO:0007669"/>
    <property type="project" value="TreeGrafter"/>
</dbReference>
<comment type="subcellular location">
    <subcellularLocation>
        <location evidence="1">Cell membrane</location>
    </subcellularLocation>
</comment>
<dbReference type="Pfam" id="PF02203">
    <property type="entry name" value="TarH"/>
    <property type="match status" value="1"/>
</dbReference>
<dbReference type="EMBL" id="AQGQ01000119">
    <property type="protein sequence ID" value="EOD54292.1"/>
    <property type="molecule type" value="Genomic_DNA"/>
</dbReference>
<evidence type="ECO:0000256" key="4">
    <source>
        <dbReference type="ARBA" id="ARBA00022500"/>
    </source>
</evidence>
<dbReference type="GO" id="GO:0007165">
    <property type="term" value="P:signal transduction"/>
    <property type="evidence" value="ECO:0007669"/>
    <property type="project" value="InterPro"/>
</dbReference>
<evidence type="ECO:0000256" key="3">
    <source>
        <dbReference type="ARBA" id="ARBA00022481"/>
    </source>
</evidence>
<evidence type="ECO:0000256" key="2">
    <source>
        <dbReference type="ARBA" id="ARBA00022475"/>
    </source>
</evidence>
<dbReference type="GO" id="GO:0004888">
    <property type="term" value="F:transmembrane signaling receptor activity"/>
    <property type="evidence" value="ECO:0007669"/>
    <property type="project" value="TreeGrafter"/>
</dbReference>
<keyword evidence="6 10" id="KW-1133">Transmembrane helix</keyword>
<keyword evidence="7 10" id="KW-0472">Membrane</keyword>
<dbReference type="Proteomes" id="UP000013526">
    <property type="component" value="Unassembled WGS sequence"/>
</dbReference>
<comment type="similarity">
    <text evidence="9">Belongs to the methyl-accepting chemotaxis (MCP) protein family.</text>
</comment>
<feature type="domain" description="HAMP" evidence="11">
    <location>
        <begin position="212"/>
        <end position="264"/>
    </location>
</feature>
<evidence type="ECO:0000313" key="12">
    <source>
        <dbReference type="EMBL" id="EOD54292.1"/>
    </source>
</evidence>
<evidence type="ECO:0000256" key="1">
    <source>
        <dbReference type="ARBA" id="ARBA00004236"/>
    </source>
</evidence>
<dbReference type="SMART" id="SM00304">
    <property type="entry name" value="HAMP"/>
    <property type="match status" value="1"/>
</dbReference>
<dbReference type="InterPro" id="IPR003122">
    <property type="entry name" value="Tar_rcpt_lig-bd"/>
</dbReference>
<sequence length="292" mass="32515">MFKDATIKTRLFLLLGALCTLLLLLSSLGLYGMHHGNQGLLRVYQDRVVPLKQLKEISDLYAVAIIDNVNKANAGLISAEVALKELKDAQQQIEQVWQSYQATSLTEDERRLSTQAIGLFEAANRDLNLLTHRLATQHGLVTGTLDEFDGRLYETIDPISTKVTELVNLQLEVAKTEFERAQSAYRSLLPTVIVGIVLGLMAAIWFGLRLIRSITGPINQALKAARQLAEGDLDVKLEIHSRDEAGQLLEAMQYMVDKLGALINDIEQQVSAAVEQGDFSYRISLEQRLGIW</sequence>
<keyword evidence="3" id="KW-0488">Methylation</keyword>
<comment type="caution">
    <text evidence="12">The sequence shown here is derived from an EMBL/GenBank/DDBJ whole genome shotgun (WGS) entry which is preliminary data.</text>
</comment>
<dbReference type="Gene3D" id="6.10.340.10">
    <property type="match status" value="1"/>
</dbReference>
<gene>
    <name evidence="12" type="ORF">G113_15166</name>
</gene>
<dbReference type="Pfam" id="PF00672">
    <property type="entry name" value="HAMP"/>
    <property type="match status" value="1"/>
</dbReference>
<keyword evidence="4" id="KW-0145">Chemotaxis</keyword>
<dbReference type="InterPro" id="IPR003660">
    <property type="entry name" value="HAMP_dom"/>
</dbReference>
<dbReference type="PANTHER" id="PTHR43531:SF11">
    <property type="entry name" value="METHYL-ACCEPTING CHEMOTAXIS PROTEIN 3"/>
    <property type="match status" value="1"/>
</dbReference>
<proteinExistence type="inferred from homology"/>
<keyword evidence="13" id="KW-1185">Reference proteome</keyword>
<dbReference type="RefSeq" id="WP_005905537.1">
    <property type="nucleotide sequence ID" value="NZ_AQGQ01000119.1"/>
</dbReference>
<dbReference type="SUPFAM" id="SSF158472">
    <property type="entry name" value="HAMP domain-like"/>
    <property type="match status" value="1"/>
</dbReference>
<protein>
    <submittedName>
        <fullName evidence="12">Methyl-accepting chemotaxis protein</fullName>
    </submittedName>
</protein>
<evidence type="ECO:0000313" key="13">
    <source>
        <dbReference type="Proteomes" id="UP000013526"/>
    </source>
</evidence>
<evidence type="ECO:0000256" key="7">
    <source>
        <dbReference type="ARBA" id="ARBA00023136"/>
    </source>
</evidence>
<dbReference type="InterPro" id="IPR051310">
    <property type="entry name" value="MCP_chemotaxis"/>
</dbReference>